<evidence type="ECO:0000256" key="6">
    <source>
        <dbReference type="ARBA" id="ARBA00022989"/>
    </source>
</evidence>
<dbReference type="GO" id="GO:0005743">
    <property type="term" value="C:mitochondrial inner membrane"/>
    <property type="evidence" value="ECO:0007669"/>
    <property type="project" value="UniProtKB-SubCell"/>
</dbReference>
<comment type="similarity">
    <text evidence="10">Belongs to the mitochondrial carrier (TC 2.A.29) family.</text>
</comment>
<comment type="subcellular location">
    <subcellularLocation>
        <location evidence="1">Mitochondrion inner membrane</location>
        <topology evidence="1">Multi-pass membrane protein</topology>
    </subcellularLocation>
</comment>
<dbReference type="GO" id="GO:1990519">
    <property type="term" value="P:pyrimidine nucleotide import into mitochondrion"/>
    <property type="evidence" value="ECO:0007669"/>
    <property type="project" value="TreeGrafter"/>
</dbReference>
<evidence type="ECO:0000256" key="4">
    <source>
        <dbReference type="ARBA" id="ARBA00022737"/>
    </source>
</evidence>
<gene>
    <name evidence="11" type="ORF">CERZMDRAFT_121172</name>
</gene>
<dbReference type="AlphaFoldDB" id="A0A6A6FFM6"/>
<dbReference type="Pfam" id="PF00153">
    <property type="entry name" value="Mito_carr"/>
    <property type="match status" value="3"/>
</dbReference>
<dbReference type="OrthoDB" id="269120at2759"/>
<evidence type="ECO:0000256" key="8">
    <source>
        <dbReference type="ARBA" id="ARBA00023136"/>
    </source>
</evidence>
<evidence type="ECO:0000256" key="9">
    <source>
        <dbReference type="PROSITE-ProRule" id="PRU00282"/>
    </source>
</evidence>
<keyword evidence="8 9" id="KW-0472">Membrane</keyword>
<dbReference type="GO" id="GO:0015218">
    <property type="term" value="F:pyrimidine nucleotide transmembrane transporter activity"/>
    <property type="evidence" value="ECO:0007669"/>
    <property type="project" value="InterPro"/>
</dbReference>
<dbReference type="Proteomes" id="UP000799539">
    <property type="component" value="Unassembled WGS sequence"/>
</dbReference>
<evidence type="ECO:0000256" key="1">
    <source>
        <dbReference type="ARBA" id="ARBA00004448"/>
    </source>
</evidence>
<evidence type="ECO:0000256" key="5">
    <source>
        <dbReference type="ARBA" id="ARBA00022792"/>
    </source>
</evidence>
<feature type="repeat" description="Solcar" evidence="9">
    <location>
        <begin position="12"/>
        <end position="114"/>
    </location>
</feature>
<keyword evidence="2 10" id="KW-0813">Transport</keyword>
<keyword evidence="3 9" id="KW-0812">Transmembrane</keyword>
<dbReference type="PROSITE" id="PS50920">
    <property type="entry name" value="SOLCAR"/>
    <property type="match status" value="3"/>
</dbReference>
<name>A0A6A6FFM6_9PEZI</name>
<keyword evidence="6" id="KW-1133">Transmembrane helix</keyword>
<feature type="repeat" description="Solcar" evidence="9">
    <location>
        <begin position="223"/>
        <end position="305"/>
    </location>
</feature>
<dbReference type="Gene3D" id="1.50.40.10">
    <property type="entry name" value="Mitochondrial carrier domain"/>
    <property type="match status" value="2"/>
</dbReference>
<dbReference type="InterPro" id="IPR018108">
    <property type="entry name" value="MCP_transmembrane"/>
</dbReference>
<keyword evidence="7" id="KW-0496">Mitochondrion</keyword>
<accession>A0A6A6FFM6</accession>
<feature type="repeat" description="Solcar" evidence="9">
    <location>
        <begin position="124"/>
        <end position="211"/>
    </location>
</feature>
<evidence type="ECO:0008006" key="13">
    <source>
        <dbReference type="Google" id="ProtNLM"/>
    </source>
</evidence>
<evidence type="ECO:0000256" key="10">
    <source>
        <dbReference type="RuleBase" id="RU000488"/>
    </source>
</evidence>
<organism evidence="11 12">
    <name type="scientific">Cercospora zeae-maydis SCOH1-5</name>
    <dbReference type="NCBI Taxonomy" id="717836"/>
    <lineage>
        <taxon>Eukaryota</taxon>
        <taxon>Fungi</taxon>
        <taxon>Dikarya</taxon>
        <taxon>Ascomycota</taxon>
        <taxon>Pezizomycotina</taxon>
        <taxon>Dothideomycetes</taxon>
        <taxon>Dothideomycetidae</taxon>
        <taxon>Mycosphaerellales</taxon>
        <taxon>Mycosphaerellaceae</taxon>
        <taxon>Cercospora</taxon>
    </lineage>
</organism>
<evidence type="ECO:0000313" key="12">
    <source>
        <dbReference type="Proteomes" id="UP000799539"/>
    </source>
</evidence>
<sequence length="307" mass="33499">MQSSTSALGFTTPPWVHFVAGGVGGTAAAIVTSPLDILKTRLQSTPYQKKVAWTGSISGNSLTTTFLPRTGQILIQISKLEGWKALFRGLAPNLVGVLSSRAIYFGAYGNGKKVFADAFFQGRDVAGVHLISALTAGLITCTVTNPIWLIKTRLQLDQEHAGRYYKNSWDCARRTVRHEGISGLYKGLTASYLGISQTMLQWALYEQAKRHLCLPQGQLGADGEPLRQGVMGRLTGQMVAASGAKFIATLVTYPHEVYSGLWRCFHTIVKEEGVASLYGGLGAHLFRVVPNATIMFGIYEIFLWSFF</sequence>
<keyword evidence="5" id="KW-0999">Mitochondrion inner membrane</keyword>
<evidence type="ECO:0000256" key="3">
    <source>
        <dbReference type="ARBA" id="ARBA00022692"/>
    </source>
</evidence>
<dbReference type="EMBL" id="ML992673">
    <property type="protein sequence ID" value="KAF2212212.1"/>
    <property type="molecule type" value="Genomic_DNA"/>
</dbReference>
<evidence type="ECO:0000256" key="2">
    <source>
        <dbReference type="ARBA" id="ARBA00022448"/>
    </source>
</evidence>
<keyword evidence="12" id="KW-1185">Reference proteome</keyword>
<evidence type="ECO:0000256" key="7">
    <source>
        <dbReference type="ARBA" id="ARBA00023128"/>
    </source>
</evidence>
<dbReference type="PANTHER" id="PTHR45829:SF4">
    <property type="entry name" value="MITOCHONDRIAL CARRIER PROTEIN RIM2"/>
    <property type="match status" value="1"/>
</dbReference>
<dbReference type="SUPFAM" id="SSF103506">
    <property type="entry name" value="Mitochondrial carrier"/>
    <property type="match status" value="1"/>
</dbReference>
<proteinExistence type="inferred from homology"/>
<dbReference type="PANTHER" id="PTHR45829">
    <property type="entry name" value="MITOCHONDRIAL CARRIER PROTEIN RIM2"/>
    <property type="match status" value="1"/>
</dbReference>
<dbReference type="InterPro" id="IPR023395">
    <property type="entry name" value="MCP_dom_sf"/>
</dbReference>
<protein>
    <recommendedName>
        <fullName evidence="13">Mitochondrial carrier protein</fullName>
    </recommendedName>
</protein>
<evidence type="ECO:0000313" key="11">
    <source>
        <dbReference type="EMBL" id="KAF2212212.1"/>
    </source>
</evidence>
<dbReference type="InterPro" id="IPR049562">
    <property type="entry name" value="SLC25A33/36-like"/>
</dbReference>
<reference evidence="11" key="1">
    <citation type="journal article" date="2020" name="Stud. Mycol.">
        <title>101 Dothideomycetes genomes: a test case for predicting lifestyles and emergence of pathogens.</title>
        <authorList>
            <person name="Haridas S."/>
            <person name="Albert R."/>
            <person name="Binder M."/>
            <person name="Bloem J."/>
            <person name="Labutti K."/>
            <person name="Salamov A."/>
            <person name="Andreopoulos B."/>
            <person name="Baker S."/>
            <person name="Barry K."/>
            <person name="Bills G."/>
            <person name="Bluhm B."/>
            <person name="Cannon C."/>
            <person name="Castanera R."/>
            <person name="Culley D."/>
            <person name="Daum C."/>
            <person name="Ezra D."/>
            <person name="Gonzalez J."/>
            <person name="Henrissat B."/>
            <person name="Kuo A."/>
            <person name="Liang C."/>
            <person name="Lipzen A."/>
            <person name="Lutzoni F."/>
            <person name="Magnuson J."/>
            <person name="Mondo S."/>
            <person name="Nolan M."/>
            <person name="Ohm R."/>
            <person name="Pangilinan J."/>
            <person name="Park H.-J."/>
            <person name="Ramirez L."/>
            <person name="Alfaro M."/>
            <person name="Sun H."/>
            <person name="Tritt A."/>
            <person name="Yoshinaga Y."/>
            <person name="Zwiers L.-H."/>
            <person name="Turgeon B."/>
            <person name="Goodwin S."/>
            <person name="Spatafora J."/>
            <person name="Crous P."/>
            <person name="Grigoriev I."/>
        </authorList>
    </citation>
    <scope>NUCLEOTIDE SEQUENCE</scope>
    <source>
        <strain evidence="11">SCOH1-5</strain>
    </source>
</reference>
<keyword evidence="4" id="KW-0677">Repeat</keyword>